<evidence type="ECO:0000256" key="1">
    <source>
        <dbReference type="SAM" id="MobiDB-lite"/>
    </source>
</evidence>
<dbReference type="Proteomes" id="UP000031518">
    <property type="component" value="Unassembled WGS sequence"/>
</dbReference>
<dbReference type="Gene3D" id="2.60.40.10">
    <property type="entry name" value="Immunoglobulins"/>
    <property type="match status" value="1"/>
</dbReference>
<dbReference type="STRING" id="454194.PYK22_03172"/>
<dbReference type="OrthoDB" id="9758822at2"/>
<gene>
    <name evidence="4" type="ORF">PYK22_03172</name>
</gene>
<protein>
    <submittedName>
        <fullName evidence="4">PDK repeat-containing protein</fullName>
    </submittedName>
</protein>
<feature type="compositionally biased region" description="Polar residues" evidence="1">
    <location>
        <begin position="39"/>
        <end position="55"/>
    </location>
</feature>
<dbReference type="InterPro" id="IPR035986">
    <property type="entry name" value="PKD_dom_sf"/>
</dbReference>
<dbReference type="PROSITE" id="PS50093">
    <property type="entry name" value="PKD"/>
    <property type="match status" value="1"/>
</dbReference>
<dbReference type="RefSeq" id="WP_083437916.1">
    <property type="nucleotide sequence ID" value="NZ_CBXV010000008.1"/>
</dbReference>
<evidence type="ECO:0000259" key="3">
    <source>
        <dbReference type="PROSITE" id="PS50093"/>
    </source>
</evidence>
<sequence precursor="true">MLTRSFQRLTAMVTLIAVWTSNALARSTSLVAGQNSVCESCAQPPQTSSDSQRSDPFQPRGGWRKPRSAQLGSTPEARAAYERLTPEQKEEAIKKLREYLQPAVQREMERRAQMRPPSLEQIFRGEVSSQELESSAMFDAPLAFTGQGARQFLVRQKGSSSGRASQSSLAENQSSPSSAGTEGIEPLRPPDECYPYPYPCEPGNLPPRITSVTASPTSGAVPLAVNFSVNAYDPDGYIVDYFWTFGDGASDTGASVAHTYQAAGSYTATITVTDDYGDTASASVVIQVTGPPSPPPPPGSDADADGLPDDFENQVADAFTPIYHVGNEQPGTGFALFGDYVPQTAIQVFPPVPPISHFRVQPLGFATDAYGNQYGFLRIDYLTLWNRDDGLDVTWFCRLNLELLAEAYNLAGIGITVGDILESVTGHMVDNERSAVLVAAPVSAPNVFNTNPWAYSAYSFFTTAHEGSILFDQSRYYYPDQPVPAGWHIHLWLSRSKHGTYPFHPAGFPIFRPVWILLYFSGIEFLYGMGWIDEYTYLAFAYAGDVTFYSCIVERFDELGVSFAATRSNVGEPSNPINGSHFIQDTQHGLRQKLEMPLW</sequence>
<reference evidence="4 5" key="2">
    <citation type="submission" date="2015-01" db="EMBL/GenBank/DDBJ databases">
        <title>Complete genome sequence of Pyrinomonas methylaliphatogenes type strain K22T.</title>
        <authorList>
            <person name="Lee K.C.Y."/>
            <person name="Power J.F."/>
            <person name="Dunfield P.F."/>
            <person name="Morgan X.C."/>
            <person name="Huttenhower C."/>
            <person name="Stott M.B."/>
        </authorList>
    </citation>
    <scope>NUCLEOTIDE SEQUENCE [LARGE SCALE GENOMIC DNA]</scope>
    <source>
        <strain evidence="4 5">K22</strain>
    </source>
</reference>
<reference evidence="4 5" key="1">
    <citation type="submission" date="2013-12" db="EMBL/GenBank/DDBJ databases">
        <authorList>
            <person name="Stott M."/>
        </authorList>
    </citation>
    <scope>NUCLEOTIDE SEQUENCE [LARGE SCALE GENOMIC DNA]</scope>
    <source>
        <strain evidence="4 5">K22</strain>
    </source>
</reference>
<name>A0A0B6X0S6_9BACT</name>
<dbReference type="InterPro" id="IPR000601">
    <property type="entry name" value="PKD_dom"/>
</dbReference>
<feature type="compositionally biased region" description="Low complexity" evidence="1">
    <location>
        <begin position="155"/>
        <end position="168"/>
    </location>
</feature>
<keyword evidence="2" id="KW-0732">Signal</keyword>
<dbReference type="AlphaFoldDB" id="A0A0B6X0S6"/>
<feature type="signal peptide" evidence="2">
    <location>
        <begin position="1"/>
        <end position="25"/>
    </location>
</feature>
<dbReference type="InterPro" id="IPR022409">
    <property type="entry name" value="PKD/Chitinase_dom"/>
</dbReference>
<dbReference type="SMART" id="SM00089">
    <property type="entry name" value="PKD"/>
    <property type="match status" value="1"/>
</dbReference>
<feature type="region of interest" description="Disordered" evidence="1">
    <location>
        <begin position="155"/>
        <end position="195"/>
    </location>
</feature>
<feature type="region of interest" description="Disordered" evidence="1">
    <location>
        <begin position="39"/>
        <end position="86"/>
    </location>
</feature>
<accession>A0A0B6X0S6</accession>
<evidence type="ECO:0000256" key="2">
    <source>
        <dbReference type="SAM" id="SignalP"/>
    </source>
</evidence>
<feature type="domain" description="PKD" evidence="3">
    <location>
        <begin position="208"/>
        <end position="293"/>
    </location>
</feature>
<organism evidence="4 5">
    <name type="scientific">Pyrinomonas methylaliphatogenes</name>
    <dbReference type="NCBI Taxonomy" id="454194"/>
    <lineage>
        <taxon>Bacteria</taxon>
        <taxon>Pseudomonadati</taxon>
        <taxon>Acidobacteriota</taxon>
        <taxon>Blastocatellia</taxon>
        <taxon>Blastocatellales</taxon>
        <taxon>Pyrinomonadaceae</taxon>
        <taxon>Pyrinomonas</taxon>
    </lineage>
</organism>
<keyword evidence="5" id="KW-1185">Reference proteome</keyword>
<dbReference type="Pfam" id="PF18911">
    <property type="entry name" value="PKD_4"/>
    <property type="match status" value="1"/>
</dbReference>
<dbReference type="SUPFAM" id="SSF49299">
    <property type="entry name" value="PKD domain"/>
    <property type="match status" value="1"/>
</dbReference>
<feature type="compositionally biased region" description="Polar residues" evidence="1">
    <location>
        <begin position="169"/>
        <end position="180"/>
    </location>
</feature>
<evidence type="ECO:0000313" key="5">
    <source>
        <dbReference type="Proteomes" id="UP000031518"/>
    </source>
</evidence>
<dbReference type="InterPro" id="IPR013783">
    <property type="entry name" value="Ig-like_fold"/>
</dbReference>
<evidence type="ECO:0000313" key="4">
    <source>
        <dbReference type="EMBL" id="CDM67123.1"/>
    </source>
</evidence>
<feature type="chain" id="PRO_5002111015" evidence="2">
    <location>
        <begin position="26"/>
        <end position="599"/>
    </location>
</feature>
<dbReference type="CDD" id="cd00146">
    <property type="entry name" value="PKD"/>
    <property type="match status" value="1"/>
</dbReference>
<proteinExistence type="predicted"/>
<dbReference type="EMBL" id="CBXV010000008">
    <property type="protein sequence ID" value="CDM67123.1"/>
    <property type="molecule type" value="Genomic_DNA"/>
</dbReference>